<evidence type="ECO:0000256" key="2">
    <source>
        <dbReference type="ARBA" id="ARBA00022475"/>
    </source>
</evidence>
<dbReference type="NCBIfam" id="TIGR00786">
    <property type="entry name" value="dctM"/>
    <property type="match status" value="1"/>
</dbReference>
<feature type="transmembrane region" description="Helical" evidence="7">
    <location>
        <begin position="314"/>
        <end position="345"/>
    </location>
</feature>
<dbReference type="PANTHER" id="PTHR33362">
    <property type="entry name" value="SIALIC ACID TRAP TRANSPORTER PERMEASE PROTEIN SIAT-RELATED"/>
    <property type="match status" value="1"/>
</dbReference>
<keyword evidence="4 7" id="KW-0812">Transmembrane</keyword>
<dbReference type="GO" id="GO:0005886">
    <property type="term" value="C:plasma membrane"/>
    <property type="evidence" value="ECO:0007669"/>
    <property type="project" value="UniProtKB-SubCell"/>
</dbReference>
<feature type="transmembrane region" description="Helical" evidence="7">
    <location>
        <begin position="139"/>
        <end position="164"/>
    </location>
</feature>
<feature type="transmembrane region" description="Helical" evidence="7">
    <location>
        <begin position="241"/>
        <end position="258"/>
    </location>
</feature>
<evidence type="ECO:0000256" key="1">
    <source>
        <dbReference type="ARBA" id="ARBA00004429"/>
    </source>
</evidence>
<dbReference type="GO" id="GO:0022857">
    <property type="term" value="F:transmembrane transporter activity"/>
    <property type="evidence" value="ECO:0007669"/>
    <property type="project" value="TreeGrafter"/>
</dbReference>
<feature type="transmembrane region" description="Helical" evidence="7">
    <location>
        <begin position="270"/>
        <end position="294"/>
    </location>
</feature>
<evidence type="ECO:0000256" key="3">
    <source>
        <dbReference type="ARBA" id="ARBA00022519"/>
    </source>
</evidence>
<evidence type="ECO:0000256" key="5">
    <source>
        <dbReference type="ARBA" id="ARBA00022989"/>
    </source>
</evidence>
<feature type="transmembrane region" description="Helical" evidence="7">
    <location>
        <begin position="217"/>
        <end position="235"/>
    </location>
</feature>
<gene>
    <name evidence="9" type="ORF">FB558_0100</name>
</gene>
<feature type="transmembrane region" description="Helical" evidence="7">
    <location>
        <begin position="357"/>
        <end position="381"/>
    </location>
</feature>
<dbReference type="EMBL" id="VFPA01000001">
    <property type="protein sequence ID" value="TQM13367.1"/>
    <property type="molecule type" value="Genomic_DNA"/>
</dbReference>
<feature type="transmembrane region" description="Helical" evidence="7">
    <location>
        <begin position="51"/>
        <end position="72"/>
    </location>
</feature>
<evidence type="ECO:0000256" key="7">
    <source>
        <dbReference type="SAM" id="Phobius"/>
    </source>
</evidence>
<evidence type="ECO:0000259" key="8">
    <source>
        <dbReference type="Pfam" id="PF06808"/>
    </source>
</evidence>
<evidence type="ECO:0000256" key="4">
    <source>
        <dbReference type="ARBA" id="ARBA00022692"/>
    </source>
</evidence>
<evidence type="ECO:0000256" key="6">
    <source>
        <dbReference type="ARBA" id="ARBA00023136"/>
    </source>
</evidence>
<keyword evidence="6 7" id="KW-0472">Membrane</keyword>
<keyword evidence="2" id="KW-1003">Cell membrane</keyword>
<dbReference type="InterPro" id="IPR004681">
    <property type="entry name" value="TRAP_DctM"/>
</dbReference>
<dbReference type="InterPro" id="IPR010656">
    <property type="entry name" value="DctM"/>
</dbReference>
<proteinExistence type="predicted"/>
<evidence type="ECO:0000313" key="9">
    <source>
        <dbReference type="EMBL" id="TQM13367.1"/>
    </source>
</evidence>
<keyword evidence="3" id="KW-0997">Cell inner membrane</keyword>
<dbReference type="Proteomes" id="UP000315677">
    <property type="component" value="Unassembled WGS sequence"/>
</dbReference>
<feature type="transmembrane region" description="Helical" evidence="7">
    <location>
        <begin position="170"/>
        <end position="196"/>
    </location>
</feature>
<dbReference type="PANTHER" id="PTHR33362:SF2">
    <property type="entry name" value="TRAP TRANSPORTER LARGE PERMEASE PROTEIN"/>
    <property type="match status" value="1"/>
</dbReference>
<dbReference type="AlphaFoldDB" id="A0A543DVL2"/>
<reference evidence="9 10" key="1">
    <citation type="submission" date="2019-06" db="EMBL/GenBank/DDBJ databases">
        <title>Sequencing the genomes of 1000 actinobacteria strains.</title>
        <authorList>
            <person name="Klenk H.-P."/>
        </authorList>
    </citation>
    <scope>NUCLEOTIDE SEQUENCE [LARGE SCALE GENOMIC DNA]</scope>
    <source>
        <strain evidence="9 10">DSM 45301</strain>
    </source>
</reference>
<sequence>MSNDVVILVMLGLFLGLSFLGTPVAFALIGAVLVGTALSGAGFEAVVSQLFNGVNSVPLLALPFFLLVAELMHSTDVTTKIIRFVQSLVGHIRSSLAQVDSLFSILFAGVSGSSTADVAANAKVLLPAMRKEGYDMASAAALIAASSTIANMIPPSILAVVYGAAGGVSIAGLFLGGAVPGLMIGAGLMLYAYFFVHAGEPRPRASFREIAGAAKGSALPMMIPLIIMGGILGGAFTPTEAGMIAAVFVIIVLVPLTARNHLPRLPRDFVNAAVLYALPLIAVAAASAFAWLFTYLGGAEAVSDVVLAVAGEEAVGILLTVVVMLVVIGQFVDAIPAIIVLMPIIATLQEQGDVNPIHMGVVVIVTLALGLITPPYGLSLLLSTYFAKVSFYSGVRRSVPLYGIFFGVIALLVFFPEISLWLPRLLTPQAAGCFPAPGGDGFICP</sequence>
<feature type="transmembrane region" description="Helical" evidence="7">
    <location>
        <begin position="401"/>
        <end position="422"/>
    </location>
</feature>
<dbReference type="Pfam" id="PF06808">
    <property type="entry name" value="DctM"/>
    <property type="match status" value="1"/>
</dbReference>
<comment type="subcellular location">
    <subcellularLocation>
        <location evidence="1">Cell inner membrane</location>
        <topology evidence="1">Multi-pass membrane protein</topology>
    </subcellularLocation>
</comment>
<feature type="domain" description="TRAP C4-dicarboxylate transport system permease DctM subunit" evidence="8">
    <location>
        <begin position="11"/>
        <end position="418"/>
    </location>
</feature>
<name>A0A543DVL2_9PSEU</name>
<keyword evidence="5 7" id="KW-1133">Transmembrane helix</keyword>
<dbReference type="RefSeq" id="WP_211365922.1">
    <property type="nucleotide sequence ID" value="NZ_VFPA01000001.1"/>
</dbReference>
<evidence type="ECO:0000313" key="10">
    <source>
        <dbReference type="Proteomes" id="UP000315677"/>
    </source>
</evidence>
<accession>A0A543DVL2</accession>
<dbReference type="PIRSF" id="PIRSF006066">
    <property type="entry name" value="HI0050"/>
    <property type="match status" value="1"/>
</dbReference>
<keyword evidence="10" id="KW-1185">Reference proteome</keyword>
<comment type="caution">
    <text evidence="9">The sequence shown here is derived from an EMBL/GenBank/DDBJ whole genome shotgun (WGS) entry which is preliminary data.</text>
</comment>
<organism evidence="9 10">
    <name type="scientific">Pseudonocardia kunmingensis</name>
    <dbReference type="NCBI Taxonomy" id="630975"/>
    <lineage>
        <taxon>Bacteria</taxon>
        <taxon>Bacillati</taxon>
        <taxon>Actinomycetota</taxon>
        <taxon>Actinomycetes</taxon>
        <taxon>Pseudonocardiales</taxon>
        <taxon>Pseudonocardiaceae</taxon>
        <taxon>Pseudonocardia</taxon>
    </lineage>
</organism>
<protein>
    <submittedName>
        <fullName evidence="9">Tripartite ATP-independent transporter DctM subunit</fullName>
    </submittedName>
</protein>